<proteinExistence type="predicted"/>
<gene>
    <name evidence="3" type="ordered locus">Mspyr1_10480</name>
</gene>
<keyword evidence="4" id="KW-1185">Reference proteome</keyword>
<evidence type="ECO:0000259" key="2">
    <source>
        <dbReference type="Pfam" id="PF10708"/>
    </source>
</evidence>
<keyword evidence="1" id="KW-1133">Transmembrane helix</keyword>
<name>E6TF84_MYCSR</name>
<organism evidence="3 4">
    <name type="scientific">Mycolicibacterium gilvum (strain DSM 45189 / LMG 24558 / Spyr1)</name>
    <name type="common">Mycobacterium gilvum</name>
    <dbReference type="NCBI Taxonomy" id="278137"/>
    <lineage>
        <taxon>Bacteria</taxon>
        <taxon>Bacillati</taxon>
        <taxon>Actinomycetota</taxon>
        <taxon>Actinomycetes</taxon>
        <taxon>Mycobacteriales</taxon>
        <taxon>Mycobacteriaceae</taxon>
        <taxon>Mycolicibacterium</taxon>
    </lineage>
</organism>
<dbReference type="Pfam" id="PF10708">
    <property type="entry name" value="DUF2510"/>
    <property type="match status" value="1"/>
</dbReference>
<dbReference type="RefSeq" id="WP_013470828.1">
    <property type="nucleotide sequence ID" value="NC_014814.1"/>
</dbReference>
<accession>E6TF84</accession>
<dbReference type="AlphaFoldDB" id="E6TF84"/>
<keyword evidence="1" id="KW-0472">Membrane</keyword>
<feature type="transmembrane region" description="Helical" evidence="1">
    <location>
        <begin position="20"/>
        <end position="49"/>
    </location>
</feature>
<dbReference type="KEGG" id="msp:Mspyr1_10480"/>
<keyword evidence="1" id="KW-0812">Transmembrane</keyword>
<evidence type="ECO:0000313" key="3">
    <source>
        <dbReference type="EMBL" id="ADT97737.1"/>
    </source>
</evidence>
<dbReference type="Proteomes" id="UP000008916">
    <property type="component" value="Chromosome"/>
</dbReference>
<evidence type="ECO:0000256" key="1">
    <source>
        <dbReference type="SAM" id="Phobius"/>
    </source>
</evidence>
<reference evidence="3 4" key="1">
    <citation type="journal article" date="2011" name="Stand. Genomic Sci.">
        <title>Complete genome sequence of Mycobacterium sp. strain (Spyr1) and reclassification to Mycobacterium gilvum Spyr1.</title>
        <authorList>
            <person name="Kallimanis A."/>
            <person name="Karabika E."/>
            <person name="Mavromatis K."/>
            <person name="Lapidus A."/>
            <person name="Labutti K.M."/>
            <person name="Liolios K."/>
            <person name="Ivanova N."/>
            <person name="Goodwin L."/>
            <person name="Woyke T."/>
            <person name="Velentzas A.D."/>
            <person name="Perisynakis A."/>
            <person name="Ouzounis C.C."/>
            <person name="Kyrpides N.C."/>
            <person name="Koukkou A.I."/>
            <person name="Drainas C."/>
        </authorList>
    </citation>
    <scope>NUCLEOTIDE SEQUENCE [LARGE SCALE GENOMIC DNA]</scope>
    <source>
        <strain evidence="4">DSM 45189 / LMG 24558 / Spyr1</strain>
    </source>
</reference>
<evidence type="ECO:0000313" key="4">
    <source>
        <dbReference type="Proteomes" id="UP000008916"/>
    </source>
</evidence>
<dbReference type="HOGENOM" id="CLU_2070531_0_0_11"/>
<protein>
    <recommendedName>
        <fullName evidence="2">DUF2510 domain-containing protein</fullName>
    </recommendedName>
</protein>
<dbReference type="InterPro" id="IPR018929">
    <property type="entry name" value="DUF2510"/>
</dbReference>
<sequence length="118" mass="13377">MLYQHVPQPFARRHPVLTVIAAATLACWVMLGWYEAVALAVAAGLLVVARRRRRAAAIREAGLRARAEYENRLTVSGDPRGLYGRYSPYRPNWYPDPQNPCLLRYFDGVAWTPHVSGR</sequence>
<dbReference type="EMBL" id="CP002385">
    <property type="protein sequence ID" value="ADT97737.1"/>
    <property type="molecule type" value="Genomic_DNA"/>
</dbReference>
<feature type="domain" description="DUF2510" evidence="2">
    <location>
        <begin position="91"/>
        <end position="116"/>
    </location>
</feature>